<dbReference type="PANTHER" id="PTHR35149">
    <property type="entry name" value="SLL5132 PROTEIN"/>
    <property type="match status" value="1"/>
</dbReference>
<protein>
    <submittedName>
        <fullName evidence="3">DUF262 domain-containing protein</fullName>
    </submittedName>
</protein>
<dbReference type="Proteomes" id="UP001596405">
    <property type="component" value="Unassembled WGS sequence"/>
</dbReference>
<organism evidence="3 4">
    <name type="scientific">Rufibacter roseus</name>
    <dbReference type="NCBI Taxonomy" id="1567108"/>
    <lineage>
        <taxon>Bacteria</taxon>
        <taxon>Pseudomonadati</taxon>
        <taxon>Bacteroidota</taxon>
        <taxon>Cytophagia</taxon>
        <taxon>Cytophagales</taxon>
        <taxon>Hymenobacteraceae</taxon>
        <taxon>Rufibacter</taxon>
    </lineage>
</organism>
<feature type="domain" description="GmrSD restriction endonucleases C-terminal" evidence="2">
    <location>
        <begin position="525"/>
        <end position="632"/>
    </location>
</feature>
<proteinExistence type="predicted"/>
<dbReference type="InterPro" id="IPR004919">
    <property type="entry name" value="GmrSD_N"/>
</dbReference>
<name>A0ABW2DJT4_9BACT</name>
<reference evidence="4" key="1">
    <citation type="journal article" date="2019" name="Int. J. Syst. Evol. Microbiol.">
        <title>The Global Catalogue of Microorganisms (GCM) 10K type strain sequencing project: providing services to taxonomists for standard genome sequencing and annotation.</title>
        <authorList>
            <consortium name="The Broad Institute Genomics Platform"/>
            <consortium name="The Broad Institute Genome Sequencing Center for Infectious Disease"/>
            <person name="Wu L."/>
            <person name="Ma J."/>
        </authorList>
    </citation>
    <scope>NUCLEOTIDE SEQUENCE [LARGE SCALE GENOMIC DNA]</scope>
    <source>
        <strain evidence="4">CGMCC 4.7393</strain>
    </source>
</reference>
<dbReference type="PANTHER" id="PTHR35149:SF1">
    <property type="entry name" value="DUF5655 DOMAIN-CONTAINING PROTEIN"/>
    <property type="match status" value="1"/>
</dbReference>
<feature type="domain" description="GmrSD restriction endonucleases N-terminal" evidence="1">
    <location>
        <begin position="11"/>
        <end position="216"/>
    </location>
</feature>
<comment type="caution">
    <text evidence="3">The sequence shown here is derived from an EMBL/GenBank/DDBJ whole genome shotgun (WGS) entry which is preliminary data.</text>
</comment>
<keyword evidence="4" id="KW-1185">Reference proteome</keyword>
<accession>A0ABW2DJT4</accession>
<gene>
    <name evidence="3" type="ORF">ACFQHR_10675</name>
</gene>
<sequence length="643" mass="75116">MSNQYIKTLSIQELFDADQYLIPVYQRNYAWEAKEINQLIQDIADYATHYPDTNYYIGTLVIYKRGNTSNTLYETIDGQQRLTTLNILLNVLKREFRDELKCLLHRKGLNLAFESRPLATETLQVIAADTDVVPFQESQSYAPVIRRAYTIAKTGLEKITRETEIGINDFYEYLMKRVFILRVGVPEDTNLNHYFEIMNNRGEQLEKHEILKARLLEKIQDDTEASIAFNKVWEACSDMERYVQYGFSPAQRDTLFVAKDWDTFQANSFEDLKSFLGNSGSGTGYITEDEAEFKSLSIDEIIAASPFQIGYIKEAGEAPERFTSVISFPNFLLHVLRLQTKQNVPLDDKRLLDTFDEYLKKDEEGPIAFVQKFGFNLLKVRYLFDKYILKREVLKEQERWSLKRLKWQQNNSASYVNSFGAEEAQEGENQSLIMMLAMFHVSAPTQVYKHWLNAALKFVFEQETVDSAAYLNYLENLARRYLFNRYLKAEPDDYYQIIFKNVVTPAKEELNEDRLNQGTAVENFIFNYLDYLLWKKKSEGYQKFEFSFSNSVEHYYPQNPLGNIDRLKEGLNEFGNLCLISSSKNSKLSNNLPAAKKDYYYKVGADSLKQQLMMKYVHWGTTEIRNHGSQMKQILFNELNNLN</sequence>
<evidence type="ECO:0000313" key="4">
    <source>
        <dbReference type="Proteomes" id="UP001596405"/>
    </source>
</evidence>
<dbReference type="EMBL" id="JBHSYQ010000004">
    <property type="protein sequence ID" value="MFC6998091.1"/>
    <property type="molecule type" value="Genomic_DNA"/>
</dbReference>
<evidence type="ECO:0000313" key="3">
    <source>
        <dbReference type="EMBL" id="MFC6998091.1"/>
    </source>
</evidence>
<dbReference type="RefSeq" id="WP_066621652.1">
    <property type="nucleotide sequence ID" value="NZ_JBHSYQ010000004.1"/>
</dbReference>
<evidence type="ECO:0000259" key="1">
    <source>
        <dbReference type="Pfam" id="PF03235"/>
    </source>
</evidence>
<dbReference type="Pfam" id="PF07510">
    <property type="entry name" value="GmrSD_C"/>
    <property type="match status" value="1"/>
</dbReference>
<dbReference type="InterPro" id="IPR011089">
    <property type="entry name" value="GmrSD_C"/>
</dbReference>
<dbReference type="Pfam" id="PF03235">
    <property type="entry name" value="GmrSD_N"/>
    <property type="match status" value="1"/>
</dbReference>
<evidence type="ECO:0000259" key="2">
    <source>
        <dbReference type="Pfam" id="PF07510"/>
    </source>
</evidence>